<keyword evidence="2" id="KW-1185">Reference proteome</keyword>
<gene>
    <name evidence="1" type="ORF">pipiens_015289</name>
</gene>
<reference evidence="1 2" key="1">
    <citation type="submission" date="2024-05" db="EMBL/GenBank/DDBJ databases">
        <title>Culex pipiens pipiens assembly and annotation.</title>
        <authorList>
            <person name="Alout H."/>
            <person name="Durand T."/>
        </authorList>
    </citation>
    <scope>NUCLEOTIDE SEQUENCE [LARGE SCALE GENOMIC DNA]</scope>
    <source>
        <strain evidence="1">HA-2024</strain>
        <tissue evidence="1">Whole body</tissue>
    </source>
</reference>
<evidence type="ECO:0000313" key="2">
    <source>
        <dbReference type="Proteomes" id="UP001562425"/>
    </source>
</evidence>
<name>A0ABD1CR41_CULPP</name>
<proteinExistence type="predicted"/>
<dbReference type="Proteomes" id="UP001562425">
    <property type="component" value="Unassembled WGS sequence"/>
</dbReference>
<comment type="caution">
    <text evidence="1">The sequence shown here is derived from an EMBL/GenBank/DDBJ whole genome shotgun (WGS) entry which is preliminary data.</text>
</comment>
<protein>
    <submittedName>
        <fullName evidence="1">Uncharacterized protein</fullName>
    </submittedName>
</protein>
<accession>A0ABD1CR41</accession>
<evidence type="ECO:0000313" key="1">
    <source>
        <dbReference type="EMBL" id="KAL1378897.1"/>
    </source>
</evidence>
<dbReference type="EMBL" id="JBEHCU010010020">
    <property type="protein sequence ID" value="KAL1378897.1"/>
    <property type="molecule type" value="Genomic_DNA"/>
</dbReference>
<feature type="non-terminal residue" evidence="1">
    <location>
        <position position="202"/>
    </location>
</feature>
<dbReference type="AlphaFoldDB" id="A0ABD1CR41"/>
<organism evidence="1 2">
    <name type="scientific">Culex pipiens pipiens</name>
    <name type="common">Northern house mosquito</name>
    <dbReference type="NCBI Taxonomy" id="38569"/>
    <lineage>
        <taxon>Eukaryota</taxon>
        <taxon>Metazoa</taxon>
        <taxon>Ecdysozoa</taxon>
        <taxon>Arthropoda</taxon>
        <taxon>Hexapoda</taxon>
        <taxon>Insecta</taxon>
        <taxon>Pterygota</taxon>
        <taxon>Neoptera</taxon>
        <taxon>Endopterygota</taxon>
        <taxon>Diptera</taxon>
        <taxon>Nematocera</taxon>
        <taxon>Culicoidea</taxon>
        <taxon>Culicidae</taxon>
        <taxon>Culicinae</taxon>
        <taxon>Culicini</taxon>
        <taxon>Culex</taxon>
        <taxon>Culex</taxon>
    </lineage>
</organism>
<sequence>MVIVSAATGRLCLPCYGRPGLIRTPSKKKKKRRRPTISATTVNAGQRRWPARVARVACSVGVIGSCLVRRNGSVTGSVRHHRPACAARVYRRSCSCPVPVTGACTVVPVRVLGYCGRSISAPAFRSPVTSRFSRGWSGRRKAVRYRDRALLPFRIRKTSADTHGRQIRCTPDWSENAVSGDHLWVPTSVSGDCCYLGDSDCT</sequence>